<evidence type="ECO:0000313" key="2">
    <source>
        <dbReference type="EMBL" id="OBU11720.1"/>
    </source>
</evidence>
<organism evidence="2 3">
    <name type="scientific">Morganella psychrotolerans</name>
    <dbReference type="NCBI Taxonomy" id="368603"/>
    <lineage>
        <taxon>Bacteria</taxon>
        <taxon>Pseudomonadati</taxon>
        <taxon>Pseudomonadota</taxon>
        <taxon>Gammaproteobacteria</taxon>
        <taxon>Enterobacterales</taxon>
        <taxon>Morganellaceae</taxon>
        <taxon>Morganella</taxon>
    </lineage>
</organism>
<dbReference type="AlphaFoldDB" id="A0A1B8HR21"/>
<dbReference type="SUPFAM" id="SSF57783">
    <property type="entry name" value="Zinc beta-ribbon"/>
    <property type="match status" value="1"/>
</dbReference>
<feature type="domain" description="DNA primase/helicase Gp4 N-terminal Bacteriophage T7-like" evidence="1">
    <location>
        <begin position="28"/>
        <end position="63"/>
    </location>
</feature>
<gene>
    <name evidence="2" type="ORF">AYY17_03180</name>
</gene>
<protein>
    <submittedName>
        <fullName evidence="2">DNA primase</fullName>
    </submittedName>
</protein>
<sequence>MRTVEAVLGRWPEIFEYYQLPPVTGKKHYQGECPVCGKKGKFRIDNKNDAGSWICSCGAGDGWKLLELTQQKDFKVLAGEIDKLIGNSYSEGQRRPQTQSDTRSTRSKVIAKFGTLSPLKDTDAHRYLMSRGINALPAGHIRFNQREVTPMGVKQSIWSIATDDRGNGCYLHRTVLEGDKKANFEGNKRLLKLQEDNYLEFAGSVAIRMTPVASTLGIAEGIETALSCQQIYGCNTWSTLNANFMRKFRAPKGVTHLIIFADADSNGTGLAAAFECGNRNILSPNDVEKVSIRWIDGTGDFNDMLINGAKVFQQELWRKRAA</sequence>
<dbReference type="CDD" id="cd01029">
    <property type="entry name" value="TOPRIM_primases"/>
    <property type="match status" value="1"/>
</dbReference>
<proteinExistence type="predicted"/>
<dbReference type="Pfam" id="PF13362">
    <property type="entry name" value="Toprim_3"/>
    <property type="match status" value="1"/>
</dbReference>
<dbReference type="GO" id="GO:0004386">
    <property type="term" value="F:helicase activity"/>
    <property type="evidence" value="ECO:0007669"/>
    <property type="project" value="InterPro"/>
</dbReference>
<dbReference type="Proteomes" id="UP000092247">
    <property type="component" value="Unassembled WGS sequence"/>
</dbReference>
<dbReference type="EMBL" id="LZEX01000001">
    <property type="protein sequence ID" value="OBU11720.1"/>
    <property type="molecule type" value="Genomic_DNA"/>
</dbReference>
<dbReference type="InterPro" id="IPR013237">
    <property type="entry name" value="Phage_T7_Gp4_N"/>
</dbReference>
<dbReference type="InterPro" id="IPR055570">
    <property type="entry name" value="DUF7146"/>
</dbReference>
<evidence type="ECO:0000313" key="3">
    <source>
        <dbReference type="Proteomes" id="UP000092247"/>
    </source>
</evidence>
<name>A0A1B8HR21_9GAMM</name>
<dbReference type="Pfam" id="PF08273">
    <property type="entry name" value="Zn_Ribbon_Prim"/>
    <property type="match status" value="1"/>
</dbReference>
<accession>A0A1B8HR21</accession>
<evidence type="ECO:0000259" key="1">
    <source>
        <dbReference type="SMART" id="SM00778"/>
    </source>
</evidence>
<dbReference type="SMART" id="SM00778">
    <property type="entry name" value="Prim_Zn_Ribbon"/>
    <property type="match status" value="1"/>
</dbReference>
<reference evidence="2 3" key="1">
    <citation type="submission" date="2016-06" db="EMBL/GenBank/DDBJ databases">
        <authorList>
            <person name="Kjaerup R.B."/>
            <person name="Dalgaard T.S."/>
            <person name="Juul-Madsen H.R."/>
        </authorList>
    </citation>
    <scope>NUCLEOTIDE SEQUENCE [LARGE SCALE GENOMIC DNA]</scope>
    <source>
        <strain evidence="2 3">GCSL-Mp3</strain>
    </source>
</reference>
<dbReference type="InterPro" id="IPR006171">
    <property type="entry name" value="TOPRIM_dom"/>
</dbReference>
<dbReference type="InterPro" id="IPR034154">
    <property type="entry name" value="TOPRIM_DnaG/twinkle"/>
</dbReference>
<dbReference type="Pfam" id="PF23639">
    <property type="entry name" value="DUF7146"/>
    <property type="match status" value="1"/>
</dbReference>
<dbReference type="GO" id="GO:0008270">
    <property type="term" value="F:zinc ion binding"/>
    <property type="evidence" value="ECO:0007669"/>
    <property type="project" value="InterPro"/>
</dbReference>
<dbReference type="RefSeq" id="WP_067421187.1">
    <property type="nucleotide sequence ID" value="NZ_LZEX01000001.1"/>
</dbReference>
<comment type="caution">
    <text evidence="2">The sequence shown here is derived from an EMBL/GenBank/DDBJ whole genome shotgun (WGS) entry which is preliminary data.</text>
</comment>